<feature type="domain" description="Methyltransferase" evidence="1">
    <location>
        <begin position="38"/>
        <end position="138"/>
    </location>
</feature>
<dbReference type="PANTHER" id="PTHR43591">
    <property type="entry name" value="METHYLTRANSFERASE"/>
    <property type="match status" value="1"/>
</dbReference>
<dbReference type="AlphaFoldDB" id="A0A4P6V732"/>
<organism evidence="2 3">
    <name type="scientific">Roseitalea porphyridii</name>
    <dbReference type="NCBI Taxonomy" id="1852022"/>
    <lineage>
        <taxon>Bacteria</taxon>
        <taxon>Pseudomonadati</taxon>
        <taxon>Pseudomonadota</taxon>
        <taxon>Alphaproteobacteria</taxon>
        <taxon>Hyphomicrobiales</taxon>
        <taxon>Ahrensiaceae</taxon>
        <taxon>Roseitalea</taxon>
    </lineage>
</organism>
<dbReference type="GeneID" id="90766538"/>
<dbReference type="GO" id="GO:0008168">
    <property type="term" value="F:methyltransferase activity"/>
    <property type="evidence" value="ECO:0007669"/>
    <property type="project" value="UniProtKB-KW"/>
</dbReference>
<keyword evidence="3" id="KW-1185">Reference proteome</keyword>
<dbReference type="EMBL" id="CP036532">
    <property type="protein sequence ID" value="QBK32250.1"/>
    <property type="molecule type" value="Genomic_DNA"/>
</dbReference>
<dbReference type="CDD" id="cd02440">
    <property type="entry name" value="AdoMet_MTases"/>
    <property type="match status" value="1"/>
</dbReference>
<dbReference type="OrthoDB" id="5298787at2"/>
<dbReference type="KEGG" id="rpod:E0E05_04450"/>
<dbReference type="GO" id="GO:0032259">
    <property type="term" value="P:methylation"/>
    <property type="evidence" value="ECO:0007669"/>
    <property type="project" value="UniProtKB-KW"/>
</dbReference>
<evidence type="ECO:0000313" key="2">
    <source>
        <dbReference type="EMBL" id="QBK32250.1"/>
    </source>
</evidence>
<dbReference type="Proteomes" id="UP000293719">
    <property type="component" value="Chromosome"/>
</dbReference>
<dbReference type="RefSeq" id="WP_131617890.1">
    <property type="nucleotide sequence ID" value="NZ_CP036532.1"/>
</dbReference>
<sequence length="212" mass="23283">MDAVYRNQRHIYDLTRKYYLLGRDHMIGELGVPAGGTVLEVACGTGRNLALAARHYTHARLYGFDISAQMLKSAQTTIARKGLQDRVTLAEGDATDFDPETLFGVKSFDRVFISYSVSMIPVWKEAIAHAMEVVAPGGELHVVDFGQQDGLPGWFGKALHGWLAKFHVAPRADLGAVMAQVAAAHGAQAHFRSLYRDYARYGRIVRSSTASS</sequence>
<accession>A0A4P6V732</accession>
<evidence type="ECO:0000313" key="3">
    <source>
        <dbReference type="Proteomes" id="UP000293719"/>
    </source>
</evidence>
<name>A0A4P6V732_9HYPH</name>
<dbReference type="Pfam" id="PF13649">
    <property type="entry name" value="Methyltransf_25"/>
    <property type="match status" value="1"/>
</dbReference>
<proteinExistence type="predicted"/>
<protein>
    <submittedName>
        <fullName evidence="2">Methyltransferase domain-containing protein</fullName>
    </submittedName>
</protein>
<dbReference type="SUPFAM" id="SSF53335">
    <property type="entry name" value="S-adenosyl-L-methionine-dependent methyltransferases"/>
    <property type="match status" value="1"/>
</dbReference>
<gene>
    <name evidence="2" type="ORF">E0E05_04450</name>
</gene>
<evidence type="ECO:0000259" key="1">
    <source>
        <dbReference type="Pfam" id="PF13649"/>
    </source>
</evidence>
<dbReference type="Gene3D" id="3.40.50.150">
    <property type="entry name" value="Vaccinia Virus protein VP39"/>
    <property type="match status" value="1"/>
</dbReference>
<dbReference type="InterPro" id="IPR029063">
    <property type="entry name" value="SAM-dependent_MTases_sf"/>
</dbReference>
<dbReference type="InterPro" id="IPR041698">
    <property type="entry name" value="Methyltransf_25"/>
</dbReference>
<keyword evidence="2" id="KW-0489">Methyltransferase</keyword>
<reference evidence="2 3" key="1">
    <citation type="journal article" date="2017" name="Int. J. Syst. Evol. Microbiol.">
        <title>Roseitalea porphyridii gen. nov., sp. nov., isolated from a red alga, and reclassification of Hoeflea suaedae Chung et al. 2013 as Pseudohoeflea suaedae gen. nov., comb. nov.</title>
        <authorList>
            <person name="Hyeon J.W."/>
            <person name="Jeong S.E."/>
            <person name="Baek K."/>
            <person name="Jeon C.O."/>
        </authorList>
    </citation>
    <scope>NUCLEOTIDE SEQUENCE [LARGE SCALE GENOMIC DNA]</scope>
    <source>
        <strain evidence="2 3">MA7-20</strain>
    </source>
</reference>
<keyword evidence="2" id="KW-0808">Transferase</keyword>